<evidence type="ECO:0000256" key="1">
    <source>
        <dbReference type="ARBA" id="ARBA00022737"/>
    </source>
</evidence>
<dbReference type="EMBL" id="KN833706">
    <property type="protein sequence ID" value="KIK25649.1"/>
    <property type="molecule type" value="Genomic_DNA"/>
</dbReference>
<evidence type="ECO:0000256" key="4">
    <source>
        <dbReference type="SAM" id="MobiDB-lite"/>
    </source>
</evidence>
<sequence length="851" mass="92241">MNASTSASCSSNAVSPAVNHGAAVRSAYTSDTAASTLESSPASSQHSPAPPTHSDPSNIDHSTMAFLHSDNQTSSLSHNSPSEFPSKALLERSEASPVDSLLQGKVQGLITPSRSFPAASNTEYSRHLVGEAAENVCSERSVSPTSTDPEKSISTQRTPNIYINGLPPHFSEQELFALTRPFGAVKSVRTFTRHVSEKPTGYGFVLFNDIESAERCIEGLRKYRNLHPSFSKQVHRIPGTIYAQQSIAQPAEQDPASFKARMERLRDETSTNLYIEGLPLTIDEESLAALMTPHKIKSSRFFKTKLSDPPRIIAFVRLETRAAAEETIERLHGRMVRGWNDPGCRISVRFADSPEQRELRRTERVLKSGDNSPSRLTIAQAALLNLRGQELQTDSRKSPRLTQYYDLPPAEKRNPISFLQPQPTFDYLPILQPLPVSPSTSTNLGYNLYNSPVLPVRDLQGNAEMDVLPQSTQGLGVGGPLFDHALGSNVLGFDYQTAQSSQSSLQSLASTRSVSSAASVRSRGQTQAHNGFTPAEEVILQTHARRLQIQTHSTNGTHLSKSDSPLTAPASGAREVINSQSFLSTNRLPAAPNQFQLGRLRATKSFQDLLPTISEDDTHALVGDPWLAAQSHPMAIHGQGALPTYPSANANGVDVRLAKQASRAIRITTSNQDEKDQSWRDLRLGGTGAIGSHRGQLRPSTTSICQPVTTRLSFADNDSYHHQSSNPSDSPIAISSSSEINADHVYPQNGGRTQQVDNGNRGHTGLAPRVTTSHTNATLPPSSGDSARTNGPKSPTIVSPALTYSSRTPSTLSPSTPFFGSFGSIHDLFEAVTMGNEDVMEKDIKVNVRSK</sequence>
<reference evidence="6 7" key="1">
    <citation type="submission" date="2014-04" db="EMBL/GenBank/DDBJ databases">
        <authorList>
            <consortium name="DOE Joint Genome Institute"/>
            <person name="Kuo A."/>
            <person name="Kohler A."/>
            <person name="Costa M.D."/>
            <person name="Nagy L.G."/>
            <person name="Floudas D."/>
            <person name="Copeland A."/>
            <person name="Barry K.W."/>
            <person name="Cichocki N."/>
            <person name="Veneault-Fourrey C."/>
            <person name="LaButti K."/>
            <person name="Lindquist E.A."/>
            <person name="Lipzen A."/>
            <person name="Lundell T."/>
            <person name="Morin E."/>
            <person name="Murat C."/>
            <person name="Sun H."/>
            <person name="Tunlid A."/>
            <person name="Henrissat B."/>
            <person name="Grigoriev I.V."/>
            <person name="Hibbett D.S."/>
            <person name="Martin F."/>
            <person name="Nordberg H.P."/>
            <person name="Cantor M.N."/>
            <person name="Hua S.X."/>
        </authorList>
    </citation>
    <scope>NUCLEOTIDE SEQUENCE [LARGE SCALE GENOMIC DNA]</scope>
    <source>
        <strain evidence="6 7">441</strain>
    </source>
</reference>
<dbReference type="PROSITE" id="PS50102">
    <property type="entry name" value="RRM"/>
    <property type="match status" value="2"/>
</dbReference>
<dbReference type="Proteomes" id="UP000054018">
    <property type="component" value="Unassembled WGS sequence"/>
</dbReference>
<dbReference type="PANTHER" id="PTHR24012">
    <property type="entry name" value="RNA BINDING PROTEIN"/>
    <property type="match status" value="1"/>
</dbReference>
<feature type="region of interest" description="Disordered" evidence="4">
    <location>
        <begin position="742"/>
        <end position="812"/>
    </location>
</feature>
<feature type="region of interest" description="Disordered" evidence="4">
    <location>
        <begin position="684"/>
        <end position="704"/>
    </location>
</feature>
<dbReference type="InterPro" id="IPR012677">
    <property type="entry name" value="Nucleotide-bd_a/b_plait_sf"/>
</dbReference>
<dbReference type="SMART" id="SM00360">
    <property type="entry name" value="RRM"/>
    <property type="match status" value="2"/>
</dbReference>
<evidence type="ECO:0000256" key="3">
    <source>
        <dbReference type="PROSITE-ProRule" id="PRU00176"/>
    </source>
</evidence>
<accession>A0A0C9ZI27</accession>
<dbReference type="HOGENOM" id="CLU_008696_0_0_1"/>
<keyword evidence="1" id="KW-0677">Repeat</keyword>
<feature type="region of interest" description="Disordered" evidence="4">
    <location>
        <begin position="1"/>
        <end position="62"/>
    </location>
</feature>
<evidence type="ECO:0000259" key="5">
    <source>
        <dbReference type="PROSITE" id="PS50102"/>
    </source>
</evidence>
<feature type="compositionally biased region" description="Polar residues" evidence="4">
    <location>
        <begin position="27"/>
        <end position="38"/>
    </location>
</feature>
<feature type="compositionally biased region" description="Polar residues" evidence="4">
    <location>
        <begin position="138"/>
        <end position="156"/>
    </location>
</feature>
<gene>
    <name evidence="6" type="ORF">PISMIDRAFT_332188</name>
</gene>
<dbReference type="Pfam" id="PF00076">
    <property type="entry name" value="RRM_1"/>
    <property type="match status" value="2"/>
</dbReference>
<dbReference type="Gene3D" id="3.30.70.330">
    <property type="match status" value="2"/>
</dbReference>
<evidence type="ECO:0000313" key="6">
    <source>
        <dbReference type="EMBL" id="KIK25649.1"/>
    </source>
</evidence>
<protein>
    <recommendedName>
        <fullName evidence="5">RRM domain-containing protein</fullName>
    </recommendedName>
</protein>
<dbReference type="SUPFAM" id="SSF54928">
    <property type="entry name" value="RNA-binding domain, RBD"/>
    <property type="match status" value="2"/>
</dbReference>
<proteinExistence type="predicted"/>
<name>A0A0C9ZI27_9AGAM</name>
<feature type="compositionally biased region" description="Low complexity" evidence="4">
    <location>
        <begin position="1"/>
        <end position="17"/>
    </location>
</feature>
<reference evidence="7" key="2">
    <citation type="submission" date="2015-01" db="EMBL/GenBank/DDBJ databases">
        <title>Evolutionary Origins and Diversification of the Mycorrhizal Mutualists.</title>
        <authorList>
            <consortium name="DOE Joint Genome Institute"/>
            <consortium name="Mycorrhizal Genomics Consortium"/>
            <person name="Kohler A."/>
            <person name="Kuo A."/>
            <person name="Nagy L.G."/>
            <person name="Floudas D."/>
            <person name="Copeland A."/>
            <person name="Barry K.W."/>
            <person name="Cichocki N."/>
            <person name="Veneault-Fourrey C."/>
            <person name="LaButti K."/>
            <person name="Lindquist E.A."/>
            <person name="Lipzen A."/>
            <person name="Lundell T."/>
            <person name="Morin E."/>
            <person name="Murat C."/>
            <person name="Riley R."/>
            <person name="Ohm R."/>
            <person name="Sun H."/>
            <person name="Tunlid A."/>
            <person name="Henrissat B."/>
            <person name="Grigoriev I.V."/>
            <person name="Hibbett D.S."/>
            <person name="Martin F."/>
        </authorList>
    </citation>
    <scope>NUCLEOTIDE SEQUENCE [LARGE SCALE GENOMIC DNA]</scope>
    <source>
        <strain evidence="7">441</strain>
    </source>
</reference>
<keyword evidence="7" id="KW-1185">Reference proteome</keyword>
<evidence type="ECO:0000313" key="7">
    <source>
        <dbReference type="Proteomes" id="UP000054018"/>
    </source>
</evidence>
<dbReference type="InterPro" id="IPR000504">
    <property type="entry name" value="RRM_dom"/>
</dbReference>
<feature type="compositionally biased region" description="Polar residues" evidence="4">
    <location>
        <begin position="770"/>
        <end position="797"/>
    </location>
</feature>
<evidence type="ECO:0000256" key="2">
    <source>
        <dbReference type="ARBA" id="ARBA00022884"/>
    </source>
</evidence>
<feature type="domain" description="RRM" evidence="5">
    <location>
        <begin position="271"/>
        <end position="353"/>
    </location>
</feature>
<dbReference type="AlphaFoldDB" id="A0A0C9ZI27"/>
<feature type="domain" description="RRM" evidence="5">
    <location>
        <begin position="159"/>
        <end position="233"/>
    </location>
</feature>
<keyword evidence="2 3" id="KW-0694">RNA-binding</keyword>
<dbReference type="InterPro" id="IPR035979">
    <property type="entry name" value="RBD_domain_sf"/>
</dbReference>
<dbReference type="GO" id="GO:0003723">
    <property type="term" value="F:RNA binding"/>
    <property type="evidence" value="ECO:0007669"/>
    <property type="project" value="UniProtKB-UniRule"/>
</dbReference>
<dbReference type="OrthoDB" id="271725at2759"/>
<feature type="region of interest" description="Disordered" evidence="4">
    <location>
        <begin position="135"/>
        <end position="156"/>
    </location>
</feature>
<organism evidence="6 7">
    <name type="scientific">Pisolithus microcarpus 441</name>
    <dbReference type="NCBI Taxonomy" id="765257"/>
    <lineage>
        <taxon>Eukaryota</taxon>
        <taxon>Fungi</taxon>
        <taxon>Dikarya</taxon>
        <taxon>Basidiomycota</taxon>
        <taxon>Agaricomycotina</taxon>
        <taxon>Agaricomycetes</taxon>
        <taxon>Agaricomycetidae</taxon>
        <taxon>Boletales</taxon>
        <taxon>Sclerodermatineae</taxon>
        <taxon>Pisolithaceae</taxon>
        <taxon>Pisolithus</taxon>
    </lineage>
</organism>